<keyword evidence="6" id="KW-1185">Reference proteome</keyword>
<dbReference type="GO" id="GO:0009253">
    <property type="term" value="P:peptidoglycan catabolic process"/>
    <property type="evidence" value="ECO:0007669"/>
    <property type="project" value="InterPro"/>
</dbReference>
<evidence type="ECO:0000256" key="3">
    <source>
        <dbReference type="ARBA" id="ARBA00022801"/>
    </source>
</evidence>
<organism evidence="5 6">
    <name type="scientific">Chlorobium phaeobacteroides (strain DSM 266 / SMG 266 / 2430)</name>
    <dbReference type="NCBI Taxonomy" id="290317"/>
    <lineage>
        <taxon>Bacteria</taxon>
        <taxon>Pseudomonadati</taxon>
        <taxon>Chlorobiota</taxon>
        <taxon>Chlorobiia</taxon>
        <taxon>Chlorobiales</taxon>
        <taxon>Chlorobiaceae</taxon>
        <taxon>Chlorobium/Pelodictyon group</taxon>
        <taxon>Chlorobium</taxon>
    </lineage>
</organism>
<dbReference type="EMBL" id="CP000492">
    <property type="protein sequence ID" value="ABL64180.1"/>
    <property type="molecule type" value="Genomic_DNA"/>
</dbReference>
<dbReference type="FunFam" id="3.40.630.40:FF:000005">
    <property type="entry name" value="N-acetylmuramoyl-L-alanine amidase (AmiA)"/>
    <property type="match status" value="1"/>
</dbReference>
<dbReference type="GO" id="GO:0008745">
    <property type="term" value="F:N-acetylmuramoyl-L-alanine amidase activity"/>
    <property type="evidence" value="ECO:0007669"/>
    <property type="project" value="UniProtKB-EC"/>
</dbReference>
<dbReference type="PANTHER" id="PTHR30404">
    <property type="entry name" value="N-ACETYLMURAMOYL-L-ALANINE AMIDASE"/>
    <property type="match status" value="1"/>
</dbReference>
<dbReference type="PANTHER" id="PTHR30404:SF0">
    <property type="entry name" value="N-ACETYLMURAMOYL-L-ALANINE AMIDASE AMIC"/>
    <property type="match status" value="1"/>
</dbReference>
<dbReference type="Pfam" id="PF01520">
    <property type="entry name" value="Amidase_3"/>
    <property type="match status" value="1"/>
</dbReference>
<dbReference type="KEGG" id="cph:Cpha266_0110"/>
<evidence type="ECO:0000313" key="6">
    <source>
        <dbReference type="Proteomes" id="UP000008701"/>
    </source>
</evidence>
<dbReference type="Proteomes" id="UP000008701">
    <property type="component" value="Chromosome"/>
</dbReference>
<proteinExistence type="predicted"/>
<gene>
    <name evidence="5" type="ordered locus">Cpha266_0110</name>
</gene>
<dbReference type="EC" id="3.5.1.28" evidence="2"/>
<dbReference type="Gene3D" id="3.40.630.40">
    <property type="entry name" value="Zn-dependent exopeptidases"/>
    <property type="match status" value="1"/>
</dbReference>
<accession>A1BCQ3</accession>
<evidence type="ECO:0000313" key="5">
    <source>
        <dbReference type="EMBL" id="ABL64180.1"/>
    </source>
</evidence>
<dbReference type="InterPro" id="IPR002508">
    <property type="entry name" value="MurNAc-LAA_cat"/>
</dbReference>
<comment type="catalytic activity">
    <reaction evidence="1">
        <text>Hydrolyzes the link between N-acetylmuramoyl residues and L-amino acid residues in certain cell-wall glycopeptides.</text>
        <dbReference type="EC" id="3.5.1.28"/>
    </reaction>
</comment>
<evidence type="ECO:0000259" key="4">
    <source>
        <dbReference type="SMART" id="SM00646"/>
    </source>
</evidence>
<evidence type="ECO:0000256" key="1">
    <source>
        <dbReference type="ARBA" id="ARBA00001561"/>
    </source>
</evidence>
<sequence precursor="true">MVTGFVIRQYFLFIIMSSFGFRLFRLFFCQLCLVLALVSMALLDAEGVVRPESATLSLQVSKGNGEGYRIKVFALRKAGNILIDVESFARALRLGFRQSNGFLVIDEAETLSGSSCQLRDGNNFVSIVSKDPRQEPGTMQLQATPVQIASKLYLPVSQACRFFSLWLQREVRYDPATGLISAILWGERPAYSLKKFSSSIQDEPEPVGSNGKRAASSEALTVISGVSVENRENGALISFSAVGNSVRTLLMKPDKNGIAYLTFQNATGNVDEMTKSFGVGIVQAVKAKRFQKGGFQVALSMDNRSYRINSMEVKRDDINNRYLVYVAGEPDTGGGGMREKESQISRVIERDIEKWKFDTVVLDAGHGGKDPGAIGGHGTMEKDVVLNIVRDLGSIIARQWPDIKVVYTRNSDVFIPLHERGKIANRSGGKLFVSIHCNANSKSHIRGQEVYILGPHRTQKSLEVAMFENSVITREADYRERYKGFSTEYLIMSSMAQNAFAKQSTTLAQDVLKRIERKGGTTSRGVHQAGFMVLWTPSMPSILIETGYLSNPEEERILRERKEQIRIAEAVFQGLDRYRRNNETARLSAVER</sequence>
<dbReference type="SUPFAM" id="SSF53187">
    <property type="entry name" value="Zn-dependent exopeptidases"/>
    <property type="match status" value="1"/>
</dbReference>
<dbReference type="HOGENOM" id="CLU_035972_0_0_10"/>
<dbReference type="InterPro" id="IPR050695">
    <property type="entry name" value="N-acetylmuramoyl_amidase_3"/>
</dbReference>
<dbReference type="SMART" id="SM00646">
    <property type="entry name" value="Ami_3"/>
    <property type="match status" value="1"/>
</dbReference>
<dbReference type="GO" id="GO:0030288">
    <property type="term" value="C:outer membrane-bounded periplasmic space"/>
    <property type="evidence" value="ECO:0007669"/>
    <property type="project" value="TreeGrafter"/>
</dbReference>
<feature type="domain" description="MurNAc-LAA" evidence="4">
    <location>
        <begin position="421"/>
        <end position="576"/>
    </location>
</feature>
<dbReference type="AlphaFoldDB" id="A1BCQ3"/>
<evidence type="ECO:0000256" key="2">
    <source>
        <dbReference type="ARBA" id="ARBA00011901"/>
    </source>
</evidence>
<reference evidence="5 6" key="1">
    <citation type="submission" date="2006-12" db="EMBL/GenBank/DDBJ databases">
        <title>Complete sequence of Chlorobium phaeobacteroides DSM 266.</title>
        <authorList>
            <consortium name="US DOE Joint Genome Institute"/>
            <person name="Copeland A."/>
            <person name="Lucas S."/>
            <person name="Lapidus A."/>
            <person name="Barry K."/>
            <person name="Detter J.C."/>
            <person name="Glavina del Rio T."/>
            <person name="Hammon N."/>
            <person name="Israni S."/>
            <person name="Pitluck S."/>
            <person name="Goltsman E."/>
            <person name="Schmutz J."/>
            <person name="Larimer F."/>
            <person name="Land M."/>
            <person name="Hauser L."/>
            <person name="Mikhailova N."/>
            <person name="Li T."/>
            <person name="Overmann J."/>
            <person name="Bryant D.A."/>
            <person name="Richardson P."/>
        </authorList>
    </citation>
    <scope>NUCLEOTIDE SEQUENCE [LARGE SCALE GENOMIC DNA]</scope>
    <source>
        <strain evidence="5 6">DSM 266</strain>
    </source>
</reference>
<dbReference type="STRING" id="290317.Cpha266_0110"/>
<protein>
    <recommendedName>
        <fullName evidence="2">N-acetylmuramoyl-L-alanine amidase</fullName>
        <ecNumber evidence="2">3.5.1.28</ecNumber>
    </recommendedName>
</protein>
<name>A1BCQ3_CHLPD</name>
<dbReference type="eggNOG" id="COG0860">
    <property type="taxonomic scope" value="Bacteria"/>
</dbReference>
<keyword evidence="3 5" id="KW-0378">Hydrolase</keyword>
<dbReference type="CDD" id="cd02696">
    <property type="entry name" value="MurNAc-LAA"/>
    <property type="match status" value="1"/>
</dbReference>